<accession>A0A1E1WHN2</accession>
<dbReference type="Pfam" id="PF07464">
    <property type="entry name" value="ApoLp-III"/>
    <property type="match status" value="1"/>
</dbReference>
<reference evidence="3" key="1">
    <citation type="submission" date="2015-09" db="EMBL/GenBank/DDBJ databases">
        <title>De novo assembly of Pectinophora gossypiella (Pink Bollworm) gut transcriptome.</title>
        <authorList>
            <person name="Tassone E.E."/>
        </authorList>
    </citation>
    <scope>NUCLEOTIDE SEQUENCE</scope>
</reference>
<dbReference type="SUPFAM" id="SSF47857">
    <property type="entry name" value="Apolipophorin-III"/>
    <property type="match status" value="1"/>
</dbReference>
<gene>
    <name evidence="3" type="ORF">g.3503</name>
</gene>
<sequence>FSLHSTLPRNTINMYKSLVLFACFAVALCAVRREAPAGSSPWQDLEKNAAEFSKTISEQLNAFANSKNTDQFNKAVKDGSDSVLQTLSSFSGSLQAALADANGKVKEALQQSQAKLKETADQLRQQHPDVEANAEQLRARLADAVRTTAKETEKLAKEAAANWDETSQKLAPQVKQAYEQFVKQAEAVQKKLHEAATKQ</sequence>
<dbReference type="GO" id="GO:0005576">
    <property type="term" value="C:extracellular region"/>
    <property type="evidence" value="ECO:0007669"/>
    <property type="project" value="InterPro"/>
</dbReference>
<feature type="coiled-coil region" evidence="1">
    <location>
        <begin position="106"/>
        <end position="140"/>
    </location>
</feature>
<evidence type="ECO:0000256" key="1">
    <source>
        <dbReference type="SAM" id="Coils"/>
    </source>
</evidence>
<dbReference type="AlphaFoldDB" id="A0A1E1WHN2"/>
<dbReference type="GO" id="GO:0008289">
    <property type="term" value="F:lipid binding"/>
    <property type="evidence" value="ECO:0007669"/>
    <property type="project" value="InterPro"/>
</dbReference>
<evidence type="ECO:0000313" key="3">
    <source>
        <dbReference type="EMBL" id="JAT86504.1"/>
    </source>
</evidence>
<feature type="non-terminal residue" evidence="3">
    <location>
        <position position="1"/>
    </location>
</feature>
<dbReference type="EMBL" id="GDQN01004550">
    <property type="protein sequence ID" value="JAT86504.1"/>
    <property type="molecule type" value="Transcribed_RNA"/>
</dbReference>
<dbReference type="OrthoDB" id="8115237at2759"/>
<dbReference type="GO" id="GO:0006869">
    <property type="term" value="P:lipid transport"/>
    <property type="evidence" value="ECO:0007669"/>
    <property type="project" value="InterPro"/>
</dbReference>
<dbReference type="CDD" id="cd13769">
    <property type="entry name" value="ApoLp-III_like"/>
    <property type="match status" value="1"/>
</dbReference>
<feature type="chain" id="PRO_5009115381" description="Apolipophorin-III" evidence="2">
    <location>
        <begin position="30"/>
        <end position="199"/>
    </location>
</feature>
<name>A0A1E1WHN2_PECGO</name>
<keyword evidence="2" id="KW-0732">Signal</keyword>
<proteinExistence type="predicted"/>
<dbReference type="InterPro" id="IPR010009">
    <property type="entry name" value="ApoLp-III"/>
</dbReference>
<dbReference type="Gene3D" id="1.20.120.20">
    <property type="entry name" value="Apolipoprotein"/>
    <property type="match status" value="1"/>
</dbReference>
<evidence type="ECO:0008006" key="4">
    <source>
        <dbReference type="Google" id="ProtNLM"/>
    </source>
</evidence>
<feature type="signal peptide" evidence="2">
    <location>
        <begin position="1"/>
        <end position="29"/>
    </location>
</feature>
<protein>
    <recommendedName>
        <fullName evidence="4">Apolipophorin-III</fullName>
    </recommendedName>
</protein>
<organism evidence="3">
    <name type="scientific">Pectinophora gossypiella</name>
    <name type="common">Cotton pink bollworm</name>
    <name type="synonym">Depressaria gossypiella</name>
    <dbReference type="NCBI Taxonomy" id="13191"/>
    <lineage>
        <taxon>Eukaryota</taxon>
        <taxon>Metazoa</taxon>
        <taxon>Ecdysozoa</taxon>
        <taxon>Arthropoda</taxon>
        <taxon>Hexapoda</taxon>
        <taxon>Insecta</taxon>
        <taxon>Pterygota</taxon>
        <taxon>Neoptera</taxon>
        <taxon>Endopterygota</taxon>
        <taxon>Lepidoptera</taxon>
        <taxon>Glossata</taxon>
        <taxon>Ditrysia</taxon>
        <taxon>Gelechioidea</taxon>
        <taxon>Gelechiidae</taxon>
        <taxon>Apatetrinae</taxon>
        <taxon>Pectinophora</taxon>
    </lineage>
</organism>
<keyword evidence="1" id="KW-0175">Coiled coil</keyword>
<evidence type="ECO:0000256" key="2">
    <source>
        <dbReference type="SAM" id="SignalP"/>
    </source>
</evidence>